<dbReference type="KEGG" id="ksd:KS2013_1573"/>
<keyword evidence="3" id="KW-1185">Reference proteome</keyword>
<dbReference type="Proteomes" id="UP000094147">
    <property type="component" value="Chromosome"/>
</dbReference>
<reference evidence="3" key="1">
    <citation type="submission" date="2015-08" db="EMBL/GenBank/DDBJ databases">
        <authorList>
            <person name="Kim K.M."/>
        </authorList>
    </citation>
    <scope>NUCLEOTIDE SEQUENCE [LARGE SCALE GENOMIC DNA]</scope>
    <source>
        <strain evidence="3">KCTC 23892</strain>
    </source>
</reference>
<dbReference type="OrthoDB" id="6196706at2"/>
<protein>
    <recommendedName>
        <fullName evidence="4">CopC domain-containing protein</fullName>
    </recommendedName>
</protein>
<dbReference type="EMBL" id="CP012418">
    <property type="protein sequence ID" value="AOE50283.1"/>
    <property type="molecule type" value="Genomic_DNA"/>
</dbReference>
<dbReference type="AlphaFoldDB" id="A0A1B3BBX4"/>
<dbReference type="STRING" id="1144748.KS2013_1573"/>
<evidence type="ECO:0000313" key="3">
    <source>
        <dbReference type="Proteomes" id="UP000094147"/>
    </source>
</evidence>
<accession>A0A1B3BBX4</accession>
<evidence type="ECO:0000313" key="2">
    <source>
        <dbReference type="EMBL" id="AOE50283.1"/>
    </source>
</evidence>
<feature type="chain" id="PRO_5008544419" description="CopC domain-containing protein" evidence="1">
    <location>
        <begin position="24"/>
        <end position="125"/>
    </location>
</feature>
<evidence type="ECO:0008006" key="4">
    <source>
        <dbReference type="Google" id="ProtNLM"/>
    </source>
</evidence>
<organism evidence="2 3">
    <name type="scientific">Kangiella sediminilitoris</name>
    <dbReference type="NCBI Taxonomy" id="1144748"/>
    <lineage>
        <taxon>Bacteria</taxon>
        <taxon>Pseudomonadati</taxon>
        <taxon>Pseudomonadota</taxon>
        <taxon>Gammaproteobacteria</taxon>
        <taxon>Kangiellales</taxon>
        <taxon>Kangiellaceae</taxon>
        <taxon>Kangiella</taxon>
    </lineage>
</organism>
<dbReference type="RefSeq" id="WP_068992211.1">
    <property type="nucleotide sequence ID" value="NZ_CP012418.1"/>
</dbReference>
<feature type="signal peptide" evidence="1">
    <location>
        <begin position="1"/>
        <end position="23"/>
    </location>
</feature>
<proteinExistence type="predicted"/>
<name>A0A1B3BBX4_9GAMM</name>
<keyword evidence="1" id="KW-0732">Signal</keyword>
<gene>
    <name evidence="2" type="ORF">KS2013_1573</name>
</gene>
<evidence type="ECO:0000256" key="1">
    <source>
        <dbReference type="SAM" id="SignalP"/>
    </source>
</evidence>
<sequence precursor="true">MRKTIFTVSLPSLLIIQPLIAEAEAEQSHHIFVTTNTNQVAEVCPELKAGQTLQFEFEAKNKVEFNLHYHQGENITYPIEPQKLAKLTSSFKAPIDQTYCLMWKGLDNETRVQLQYHINDYTGTE</sequence>